<gene>
    <name evidence="2" type="ORF">L228DRAFT_135678</name>
</gene>
<dbReference type="AlphaFoldDB" id="A0A165GYX0"/>
<reference evidence="2 3" key="1">
    <citation type="journal article" date="2016" name="Fungal Biol.">
        <title>The genome of Xylona heveae provides a window into fungal endophytism.</title>
        <authorList>
            <person name="Gazis R."/>
            <person name="Kuo A."/>
            <person name="Riley R."/>
            <person name="LaButti K."/>
            <person name="Lipzen A."/>
            <person name="Lin J."/>
            <person name="Amirebrahimi M."/>
            <person name="Hesse C.N."/>
            <person name="Spatafora J.W."/>
            <person name="Henrissat B."/>
            <person name="Hainaut M."/>
            <person name="Grigoriev I.V."/>
            <person name="Hibbett D.S."/>
        </authorList>
    </citation>
    <scope>NUCLEOTIDE SEQUENCE [LARGE SCALE GENOMIC DNA]</scope>
    <source>
        <strain evidence="2 3">TC161</strain>
    </source>
</reference>
<sequence length="258" mass="28462">MIMMKSYVDDSMNNADLIFFIRKRRAKLKQFSKADQERMLKSWALPANFDATRLLSVSQQGHAADNEPSDRVLGPAQSKALVWRYLNPATLNTIGSSERQIFEPLNLEIHNTASRSKQIAEQDSSSSAAYQSRNANTSHGRSTMVLPGGGISPIKSPGVFTSHDFQTQFIGQRNHNWSSNAPEGHSQDYPSSTIGYSQSASGNPLQIYPHGNPLPLATANHHQTDLTTAPADTVPQSANVWNNTLTQGMFTSLDFDFH</sequence>
<dbReference type="EMBL" id="KV407458">
    <property type="protein sequence ID" value="KZF22776.1"/>
    <property type="molecule type" value="Genomic_DNA"/>
</dbReference>
<organism evidence="2 3">
    <name type="scientific">Xylona heveae (strain CBS 132557 / TC161)</name>
    <dbReference type="NCBI Taxonomy" id="1328760"/>
    <lineage>
        <taxon>Eukaryota</taxon>
        <taxon>Fungi</taxon>
        <taxon>Dikarya</taxon>
        <taxon>Ascomycota</taxon>
        <taxon>Pezizomycotina</taxon>
        <taxon>Xylonomycetes</taxon>
        <taxon>Xylonales</taxon>
        <taxon>Xylonaceae</taxon>
        <taxon>Xylona</taxon>
    </lineage>
</organism>
<evidence type="ECO:0000313" key="2">
    <source>
        <dbReference type="EMBL" id="KZF22776.1"/>
    </source>
</evidence>
<feature type="compositionally biased region" description="Polar residues" evidence="1">
    <location>
        <begin position="188"/>
        <end position="201"/>
    </location>
</feature>
<dbReference type="GeneID" id="28894270"/>
<name>A0A165GYX0_XYLHT</name>
<evidence type="ECO:0000313" key="3">
    <source>
        <dbReference type="Proteomes" id="UP000076632"/>
    </source>
</evidence>
<accession>A0A165GYX0</accession>
<feature type="region of interest" description="Disordered" evidence="1">
    <location>
        <begin position="174"/>
        <end position="201"/>
    </location>
</feature>
<dbReference type="InParanoid" id="A0A165GYX0"/>
<dbReference type="OrthoDB" id="6159439at2759"/>
<dbReference type="Proteomes" id="UP000076632">
    <property type="component" value="Unassembled WGS sequence"/>
</dbReference>
<keyword evidence="3" id="KW-1185">Reference proteome</keyword>
<dbReference type="RefSeq" id="XP_018188331.1">
    <property type="nucleotide sequence ID" value="XM_018329133.1"/>
</dbReference>
<proteinExistence type="predicted"/>
<protein>
    <submittedName>
        <fullName evidence="2">Uncharacterized protein</fullName>
    </submittedName>
</protein>
<feature type="region of interest" description="Disordered" evidence="1">
    <location>
        <begin position="113"/>
        <end position="150"/>
    </location>
</feature>
<evidence type="ECO:0000256" key="1">
    <source>
        <dbReference type="SAM" id="MobiDB-lite"/>
    </source>
</evidence>
<feature type="compositionally biased region" description="Polar residues" evidence="1">
    <location>
        <begin position="113"/>
        <end position="141"/>
    </location>
</feature>